<feature type="transmembrane region" description="Helical" evidence="1">
    <location>
        <begin position="6"/>
        <end position="21"/>
    </location>
</feature>
<name>A0A248TN78_9BACI</name>
<proteinExistence type="predicted"/>
<dbReference type="KEGG" id="bko:CKF48_21670"/>
<organism evidence="2 3">
    <name type="scientific">Cytobacillus kochii</name>
    <dbReference type="NCBI Taxonomy" id="859143"/>
    <lineage>
        <taxon>Bacteria</taxon>
        <taxon>Bacillati</taxon>
        <taxon>Bacillota</taxon>
        <taxon>Bacilli</taxon>
        <taxon>Bacillales</taxon>
        <taxon>Bacillaceae</taxon>
        <taxon>Cytobacillus</taxon>
    </lineage>
</organism>
<keyword evidence="1" id="KW-0812">Transmembrane</keyword>
<keyword evidence="1" id="KW-0472">Membrane</keyword>
<dbReference type="EMBL" id="CP022983">
    <property type="protein sequence ID" value="ASV69684.1"/>
    <property type="molecule type" value="Genomic_DNA"/>
</dbReference>
<sequence length="59" mass="6846">MNLLGMITFLLLIIAVDYFYFDRDRKRWGWLKCASRAKKAICISSILLLSIISYLGLSM</sequence>
<dbReference type="OrthoDB" id="2941095at2"/>
<evidence type="ECO:0000256" key="1">
    <source>
        <dbReference type="SAM" id="Phobius"/>
    </source>
</evidence>
<gene>
    <name evidence="2" type="ORF">CKF48_21670</name>
</gene>
<dbReference type="RefSeq" id="WP_095373248.1">
    <property type="nucleotide sequence ID" value="NZ_CP022983.1"/>
</dbReference>
<evidence type="ECO:0000313" key="2">
    <source>
        <dbReference type="EMBL" id="ASV69684.1"/>
    </source>
</evidence>
<dbReference type="Proteomes" id="UP000215137">
    <property type="component" value="Chromosome"/>
</dbReference>
<accession>A0A248TN78</accession>
<reference evidence="2 3" key="1">
    <citation type="submission" date="2017-08" db="EMBL/GenBank/DDBJ databases">
        <title>Complete Genome Sequence of Bacillus kochii Oregon-R-modENCODE STRAIN BDGP4, isolated from Drosophila melanogaster gut.</title>
        <authorList>
            <person name="Wan K.H."/>
            <person name="Yu C."/>
            <person name="Park S."/>
            <person name="Hammonds A.S."/>
            <person name="Booth B.W."/>
            <person name="Celniker S.E."/>
        </authorList>
    </citation>
    <scope>NUCLEOTIDE SEQUENCE [LARGE SCALE GENOMIC DNA]</scope>
    <source>
        <strain evidence="2 3">BDGP4</strain>
    </source>
</reference>
<protein>
    <submittedName>
        <fullName evidence="2">Uncharacterized protein</fullName>
    </submittedName>
</protein>
<dbReference type="AlphaFoldDB" id="A0A248TN78"/>
<evidence type="ECO:0000313" key="3">
    <source>
        <dbReference type="Proteomes" id="UP000215137"/>
    </source>
</evidence>
<keyword evidence="3" id="KW-1185">Reference proteome</keyword>
<feature type="transmembrane region" description="Helical" evidence="1">
    <location>
        <begin position="41"/>
        <end position="57"/>
    </location>
</feature>
<keyword evidence="1" id="KW-1133">Transmembrane helix</keyword>